<evidence type="ECO:0000313" key="1">
    <source>
        <dbReference type="EMBL" id="CAJ1936899.1"/>
    </source>
</evidence>
<dbReference type="Gramene" id="rna-AYBTSS11_LOCUS7717">
    <property type="protein sequence ID" value="CAJ1936899.1"/>
    <property type="gene ID" value="gene-AYBTSS11_LOCUS7717"/>
</dbReference>
<name>A0AA86VE88_9FABA</name>
<dbReference type="EMBL" id="OY731400">
    <property type="protein sequence ID" value="CAJ1936899.1"/>
    <property type="molecule type" value="Genomic_DNA"/>
</dbReference>
<keyword evidence="2" id="KW-1185">Reference proteome</keyword>
<dbReference type="Proteomes" id="UP001189624">
    <property type="component" value="Chromosome 3"/>
</dbReference>
<dbReference type="AlphaFoldDB" id="A0AA86VE88"/>
<gene>
    <name evidence="1" type="ORF">AYBTSS11_LOCUS7717</name>
</gene>
<sequence>MVLDIEYEETERQKIPLNDKEKLSWWLGKGMNFQYVSGRKKIIDTNSSQIRKKDHAMQCTSCSKASPIRRKLIAERGPRKRNVIHKEKLGTA</sequence>
<proteinExistence type="predicted"/>
<reference evidence="1" key="1">
    <citation type="submission" date="2023-10" db="EMBL/GenBank/DDBJ databases">
        <authorList>
            <person name="Domelevo Entfellner J.-B."/>
        </authorList>
    </citation>
    <scope>NUCLEOTIDE SEQUENCE</scope>
</reference>
<evidence type="ECO:0000313" key="2">
    <source>
        <dbReference type="Proteomes" id="UP001189624"/>
    </source>
</evidence>
<organism evidence="1 2">
    <name type="scientific">Sphenostylis stenocarpa</name>
    <dbReference type="NCBI Taxonomy" id="92480"/>
    <lineage>
        <taxon>Eukaryota</taxon>
        <taxon>Viridiplantae</taxon>
        <taxon>Streptophyta</taxon>
        <taxon>Embryophyta</taxon>
        <taxon>Tracheophyta</taxon>
        <taxon>Spermatophyta</taxon>
        <taxon>Magnoliopsida</taxon>
        <taxon>eudicotyledons</taxon>
        <taxon>Gunneridae</taxon>
        <taxon>Pentapetalae</taxon>
        <taxon>rosids</taxon>
        <taxon>fabids</taxon>
        <taxon>Fabales</taxon>
        <taxon>Fabaceae</taxon>
        <taxon>Papilionoideae</taxon>
        <taxon>50 kb inversion clade</taxon>
        <taxon>NPAAA clade</taxon>
        <taxon>indigoferoid/millettioid clade</taxon>
        <taxon>Phaseoleae</taxon>
        <taxon>Sphenostylis</taxon>
    </lineage>
</organism>
<accession>A0AA86VE88</accession>
<protein>
    <submittedName>
        <fullName evidence="1">Uncharacterized protein</fullName>
    </submittedName>
</protein>